<dbReference type="AlphaFoldDB" id="A0A6V7Y1X9"/>
<reference evidence="2 3" key="1">
    <citation type="submission" date="2020-08" db="EMBL/GenBank/DDBJ databases">
        <authorList>
            <person name="Koutsovoulos G."/>
            <person name="Danchin GJ E."/>
        </authorList>
    </citation>
    <scope>NUCLEOTIDE SEQUENCE [LARGE SCALE GENOMIC DNA]</scope>
</reference>
<dbReference type="EMBL" id="CAJEWN010002851">
    <property type="protein sequence ID" value="CAD2205526.1"/>
    <property type="molecule type" value="Genomic_DNA"/>
</dbReference>
<gene>
    <name evidence="1" type="ORF">MENT_LOCUS59340</name>
    <name evidence="2" type="ORF">MENT_LOCUS59342</name>
</gene>
<organism evidence="2 3">
    <name type="scientific">Meloidogyne enterolobii</name>
    <name type="common">Root-knot nematode worm</name>
    <name type="synonym">Meloidogyne mayaguensis</name>
    <dbReference type="NCBI Taxonomy" id="390850"/>
    <lineage>
        <taxon>Eukaryota</taxon>
        <taxon>Metazoa</taxon>
        <taxon>Ecdysozoa</taxon>
        <taxon>Nematoda</taxon>
        <taxon>Chromadorea</taxon>
        <taxon>Rhabditida</taxon>
        <taxon>Tylenchina</taxon>
        <taxon>Tylenchomorpha</taxon>
        <taxon>Tylenchoidea</taxon>
        <taxon>Meloidogynidae</taxon>
        <taxon>Meloidogyninae</taxon>
        <taxon>Meloidogyne</taxon>
    </lineage>
</organism>
<evidence type="ECO:0000313" key="3">
    <source>
        <dbReference type="Proteomes" id="UP000580250"/>
    </source>
</evidence>
<evidence type="ECO:0000313" key="2">
    <source>
        <dbReference type="EMBL" id="CAD2205526.1"/>
    </source>
</evidence>
<comment type="caution">
    <text evidence="2">The sequence shown here is derived from an EMBL/GenBank/DDBJ whole genome shotgun (WGS) entry which is preliminary data.</text>
</comment>
<protein>
    <submittedName>
        <fullName evidence="2">Uncharacterized protein</fullName>
    </submittedName>
</protein>
<dbReference type="EMBL" id="CAJEWN010002851">
    <property type="protein sequence ID" value="CAD2205525.1"/>
    <property type="molecule type" value="Genomic_DNA"/>
</dbReference>
<accession>A0A6V7Y1X9</accession>
<proteinExistence type="predicted"/>
<dbReference type="Proteomes" id="UP000580250">
    <property type="component" value="Unassembled WGS sequence"/>
</dbReference>
<name>A0A6V7Y1X9_MELEN</name>
<evidence type="ECO:0000313" key="1">
    <source>
        <dbReference type="EMBL" id="CAD2205525.1"/>
    </source>
</evidence>
<sequence>MVEEILFFGQNDERNGNESVSDLIRFSTKNSSRLECEVERNSAVNSLNNIGNSV</sequence>